<dbReference type="EMBL" id="JAPESX010002747">
    <property type="protein sequence ID" value="KAJ8106699.1"/>
    <property type="molecule type" value="Genomic_DNA"/>
</dbReference>
<protein>
    <submittedName>
        <fullName evidence="1">Uncharacterized protein</fullName>
    </submittedName>
</protein>
<gene>
    <name evidence="1" type="ORF">ONZ43_g6975</name>
</gene>
<evidence type="ECO:0000313" key="1">
    <source>
        <dbReference type="EMBL" id="KAJ8106699.1"/>
    </source>
</evidence>
<sequence length="168" mass="17681">MAVQDIENVSVVESAAAKDSDAKGGDTIHEFKEAVGYEVDVASAEGDDTVKLAGDGRTRLIPQPSEDPADPLNWSQFKKNLILFLVAFAALLPDYGSATGAVTLIPQAQQWNMSEDEVNHSQAGNVFVLGAGGIFGTYSQNSQPQNTNMAHGPETVMSGVLTNDGVVS</sequence>
<reference evidence="1" key="1">
    <citation type="submission" date="2022-11" db="EMBL/GenBank/DDBJ databases">
        <title>Genome Sequence of Nemania bipapillata.</title>
        <authorList>
            <person name="Buettner E."/>
        </authorList>
    </citation>
    <scope>NUCLEOTIDE SEQUENCE</scope>
    <source>
        <strain evidence="1">CP14</strain>
    </source>
</reference>
<name>A0ACC2HUE8_9PEZI</name>
<dbReference type="Proteomes" id="UP001153334">
    <property type="component" value="Unassembled WGS sequence"/>
</dbReference>
<keyword evidence="2" id="KW-1185">Reference proteome</keyword>
<comment type="caution">
    <text evidence="1">The sequence shown here is derived from an EMBL/GenBank/DDBJ whole genome shotgun (WGS) entry which is preliminary data.</text>
</comment>
<evidence type="ECO:0000313" key="2">
    <source>
        <dbReference type="Proteomes" id="UP001153334"/>
    </source>
</evidence>
<proteinExistence type="predicted"/>
<organism evidence="1 2">
    <name type="scientific">Nemania bipapillata</name>
    <dbReference type="NCBI Taxonomy" id="110536"/>
    <lineage>
        <taxon>Eukaryota</taxon>
        <taxon>Fungi</taxon>
        <taxon>Dikarya</taxon>
        <taxon>Ascomycota</taxon>
        <taxon>Pezizomycotina</taxon>
        <taxon>Sordariomycetes</taxon>
        <taxon>Xylariomycetidae</taxon>
        <taxon>Xylariales</taxon>
        <taxon>Xylariaceae</taxon>
        <taxon>Nemania</taxon>
    </lineage>
</organism>
<accession>A0ACC2HUE8</accession>